<keyword evidence="1" id="KW-0472">Membrane</keyword>
<accession>A0AB34PA37</accession>
<evidence type="ECO:0000256" key="1">
    <source>
        <dbReference type="SAM" id="Phobius"/>
    </source>
</evidence>
<feature type="transmembrane region" description="Helical" evidence="1">
    <location>
        <begin position="65"/>
        <end position="84"/>
    </location>
</feature>
<evidence type="ECO:0000313" key="2">
    <source>
        <dbReference type="EMBL" id="KGK58143.1"/>
    </source>
</evidence>
<dbReference type="EMBL" id="JRQI01000028">
    <property type="protein sequence ID" value="KGK58143.1"/>
    <property type="molecule type" value="Genomic_DNA"/>
</dbReference>
<dbReference type="RefSeq" id="WP_047695050.1">
    <property type="nucleotide sequence ID" value="NZ_KN265481.1"/>
</dbReference>
<feature type="transmembrane region" description="Helical" evidence="1">
    <location>
        <begin position="39"/>
        <end position="59"/>
    </location>
</feature>
<evidence type="ECO:0008006" key="4">
    <source>
        <dbReference type="Google" id="ProtNLM"/>
    </source>
</evidence>
<evidence type="ECO:0000313" key="3">
    <source>
        <dbReference type="Proteomes" id="UP000029879"/>
    </source>
</evidence>
<keyword evidence="1" id="KW-0812">Transmembrane</keyword>
<protein>
    <recommendedName>
        <fullName evidence="4">DUF3325 domain-containing protein</fullName>
    </recommendedName>
</protein>
<name>A0AB34PA37_9XANT</name>
<feature type="transmembrane region" description="Helical" evidence="1">
    <location>
        <begin position="6"/>
        <end position="23"/>
    </location>
</feature>
<comment type="caution">
    <text evidence="2">The sequence shown here is derived from an EMBL/GenBank/DDBJ whole genome shotgun (WGS) entry which is preliminary data.</text>
</comment>
<keyword evidence="1" id="KW-1133">Transmembrane helix</keyword>
<dbReference type="Proteomes" id="UP000029879">
    <property type="component" value="Unassembled WGS sequence"/>
</dbReference>
<reference evidence="2 3" key="1">
    <citation type="submission" date="2014-10" db="EMBL/GenBank/DDBJ databases">
        <title>Genome sequence of a Xanthomonas strain that is pathogenic on beans.</title>
        <authorList>
            <person name="Aritua V."/>
            <person name="Sapp M."/>
            <person name="Harrison J."/>
            <person name="Smith J."/>
            <person name="Studholme D."/>
        </authorList>
    </citation>
    <scope>NUCLEOTIDE SEQUENCE [LARGE SCALE GENOMIC DNA]</scope>
    <source>
        <strain evidence="2 3">Nyagatare</strain>
    </source>
</reference>
<gene>
    <name evidence="2" type="ORF">NC00_09010</name>
</gene>
<dbReference type="AlphaFoldDB" id="A0AB34PA37"/>
<sequence length="99" mass="10480">MSALMAALYLLAAAASALAFYLATTHQRLLLQRRPSVRVLRVGGYVLLALSLACAILALGVWAGIFAAVTALMLAAVALPVLDVGRQVRAQRRQARHVG</sequence>
<organism evidence="2 3">
    <name type="scientific">Xanthomonas cannabis pv. phaseoli</name>
    <dbReference type="NCBI Taxonomy" id="1885902"/>
    <lineage>
        <taxon>Bacteria</taxon>
        <taxon>Pseudomonadati</taxon>
        <taxon>Pseudomonadota</taxon>
        <taxon>Gammaproteobacteria</taxon>
        <taxon>Lysobacterales</taxon>
        <taxon>Lysobacteraceae</taxon>
        <taxon>Xanthomonas</taxon>
    </lineage>
</organism>
<proteinExistence type="predicted"/>